<name>A0A448X8I3_9PLAT</name>
<evidence type="ECO:0000313" key="2">
    <source>
        <dbReference type="Proteomes" id="UP000784294"/>
    </source>
</evidence>
<dbReference type="EMBL" id="CAAALY010116221">
    <property type="protein sequence ID" value="VEL30853.1"/>
    <property type="molecule type" value="Genomic_DNA"/>
</dbReference>
<protein>
    <submittedName>
        <fullName evidence="1">Uncharacterized protein</fullName>
    </submittedName>
</protein>
<keyword evidence="2" id="KW-1185">Reference proteome</keyword>
<accession>A0A448X8I3</accession>
<gene>
    <name evidence="1" type="ORF">PXEA_LOCUS24293</name>
</gene>
<sequence>MFGSACRRRESFALRLETRRPYEHSGPIASTCRARAAMATMSLLLEPTCPVHPPKRFDGRFHQKTTAGSSLPAVDWLYWKIHADTVSEVIFFDSGEKVLSFHPS</sequence>
<dbReference type="AlphaFoldDB" id="A0A448X8I3"/>
<reference evidence="1" key="1">
    <citation type="submission" date="2018-11" db="EMBL/GenBank/DDBJ databases">
        <authorList>
            <consortium name="Pathogen Informatics"/>
        </authorList>
    </citation>
    <scope>NUCLEOTIDE SEQUENCE</scope>
</reference>
<proteinExistence type="predicted"/>
<dbReference type="Proteomes" id="UP000784294">
    <property type="component" value="Unassembled WGS sequence"/>
</dbReference>
<comment type="caution">
    <text evidence="1">The sequence shown here is derived from an EMBL/GenBank/DDBJ whole genome shotgun (WGS) entry which is preliminary data.</text>
</comment>
<evidence type="ECO:0000313" key="1">
    <source>
        <dbReference type="EMBL" id="VEL30853.1"/>
    </source>
</evidence>
<organism evidence="1 2">
    <name type="scientific">Protopolystoma xenopodis</name>
    <dbReference type="NCBI Taxonomy" id="117903"/>
    <lineage>
        <taxon>Eukaryota</taxon>
        <taxon>Metazoa</taxon>
        <taxon>Spiralia</taxon>
        <taxon>Lophotrochozoa</taxon>
        <taxon>Platyhelminthes</taxon>
        <taxon>Monogenea</taxon>
        <taxon>Polyopisthocotylea</taxon>
        <taxon>Polystomatidea</taxon>
        <taxon>Polystomatidae</taxon>
        <taxon>Protopolystoma</taxon>
    </lineage>
</organism>